<reference evidence="2 3" key="1">
    <citation type="journal article" date="2018" name="Mol. Ecol.">
        <title>The obligate alkalophilic soda-lake fungus Sodiomyces alkalinus has shifted to a protein diet.</title>
        <authorList>
            <person name="Grum-Grzhimaylo A.A."/>
            <person name="Falkoski D.L."/>
            <person name="van den Heuvel J."/>
            <person name="Valero-Jimenez C.A."/>
            <person name="Min B."/>
            <person name="Choi I.G."/>
            <person name="Lipzen A."/>
            <person name="Daum C.G."/>
            <person name="Aanen D.K."/>
            <person name="Tsang A."/>
            <person name="Henrissat B."/>
            <person name="Bilanenko E.N."/>
            <person name="de Vries R.P."/>
            <person name="van Kan J.A.L."/>
            <person name="Grigoriev I.V."/>
            <person name="Debets A.J.M."/>
        </authorList>
    </citation>
    <scope>NUCLEOTIDE SEQUENCE [LARGE SCALE GENOMIC DNA]</scope>
    <source>
        <strain evidence="2 3">F11</strain>
    </source>
</reference>
<dbReference type="RefSeq" id="XP_028467386.1">
    <property type="nucleotide sequence ID" value="XM_028606722.1"/>
</dbReference>
<keyword evidence="3" id="KW-1185">Reference proteome</keyword>
<protein>
    <submittedName>
        <fullName evidence="2">Uncharacterized protein</fullName>
    </submittedName>
</protein>
<dbReference type="EMBL" id="ML119053">
    <property type="protein sequence ID" value="ROT39580.1"/>
    <property type="molecule type" value="Genomic_DNA"/>
</dbReference>
<evidence type="ECO:0000313" key="2">
    <source>
        <dbReference type="EMBL" id="ROT39580.1"/>
    </source>
</evidence>
<feature type="region of interest" description="Disordered" evidence="1">
    <location>
        <begin position="1"/>
        <end position="43"/>
    </location>
</feature>
<gene>
    <name evidence="2" type="ORF">SODALDRAFT_133324</name>
</gene>
<proteinExistence type="predicted"/>
<accession>A0A3N2PYI6</accession>
<evidence type="ECO:0000256" key="1">
    <source>
        <dbReference type="SAM" id="MobiDB-lite"/>
    </source>
</evidence>
<dbReference type="AlphaFoldDB" id="A0A3N2PYI6"/>
<dbReference type="Proteomes" id="UP000272025">
    <property type="component" value="Unassembled WGS sequence"/>
</dbReference>
<dbReference type="GeneID" id="39575200"/>
<name>A0A3N2PYI6_SODAK</name>
<sequence>MTMLHASNMHPINQTAFGNTDDLPTCTGARQDAPLPKAPRPPSVLIAVPRPPPSQFATTELSLQRNPTLTASSSLYRSDCHTPHLVSSTMRQLPLLVTIPALRTTTFVTCPGNQAKGAGNTSRPHSEYEPSLHPLSIWWLLSKPPPLAVETTSPSSILWHLPDRRDAF</sequence>
<organism evidence="2 3">
    <name type="scientific">Sodiomyces alkalinus (strain CBS 110278 / VKM F-3762 / F11)</name>
    <name type="common">Alkaliphilic filamentous fungus</name>
    <dbReference type="NCBI Taxonomy" id="1314773"/>
    <lineage>
        <taxon>Eukaryota</taxon>
        <taxon>Fungi</taxon>
        <taxon>Dikarya</taxon>
        <taxon>Ascomycota</taxon>
        <taxon>Pezizomycotina</taxon>
        <taxon>Sordariomycetes</taxon>
        <taxon>Hypocreomycetidae</taxon>
        <taxon>Glomerellales</taxon>
        <taxon>Plectosphaerellaceae</taxon>
        <taxon>Sodiomyces</taxon>
    </lineage>
</organism>
<evidence type="ECO:0000313" key="3">
    <source>
        <dbReference type="Proteomes" id="UP000272025"/>
    </source>
</evidence>